<evidence type="ECO:0008006" key="5">
    <source>
        <dbReference type="Google" id="ProtNLM"/>
    </source>
</evidence>
<proteinExistence type="predicted"/>
<keyword evidence="2" id="KW-0812">Transmembrane</keyword>
<feature type="region of interest" description="Disordered" evidence="1">
    <location>
        <begin position="114"/>
        <end position="133"/>
    </location>
</feature>
<evidence type="ECO:0000313" key="4">
    <source>
        <dbReference type="Proteomes" id="UP000240760"/>
    </source>
</evidence>
<keyword evidence="2" id="KW-1133">Transmembrane helix</keyword>
<sequence>MADTDYTELILAIVALIISILAFVIAILQALQQYFASATGYSSCREAVIGKWAQFSHRRLLWKEFRIEVQFETPVLFVSRPENTRGPLGNDEDFPDEDRKIIRLDGSHTNLKYTSSTEEFDEQQKKKNKQQAVHTADNENASWCHLLMTVYQMEKDSRAWQKELMGYHPPFEPSPPHSLVVCMQRKRRVWDSMPQGLTKPYATTTISHLVEIAAMLGIHWKNFDLNNDRYRAQGNGFVLYGSYVDNLGIGFIFQKQGPTVFRQDRVIPNEHIKKLCFGLVPTILYREKLVDIDDRKDYATLQLGGYAAIADTLAEFGCDNNTINHFRKTPESSRHSHLFPAVAFEILGMIGEIFHIKDTAFRMLPNPTPYYWEPNTFSLSTLTSNIASLLKEARRVDPLTSEGDQISQLLDFYNRSTEKTEKPPNGSIKTEISATTPADSIAHLRAGVELCDRYLDEVDIGMVFQVVRVHIQEVLAILNEKSSLDELAGSGLGNGGQKSTITISDIDSASVDEKHHLLAQIYCAAIRNSVIHTVYKQRSQYSPKTSAEMADSETSVKRDINQIWCTLIFRMLYWLQLHNFHKKDIQIDKGDAYDSRIPVYIL</sequence>
<dbReference type="Proteomes" id="UP000240760">
    <property type="component" value="Unassembled WGS sequence"/>
</dbReference>
<dbReference type="AlphaFoldDB" id="A0A2T4BSW0"/>
<dbReference type="EMBL" id="KZ679142">
    <property type="protein sequence ID" value="PTB72356.1"/>
    <property type="molecule type" value="Genomic_DNA"/>
</dbReference>
<name>A0A2T4BSW0_TRILO</name>
<accession>A0A2T4BSW0</accession>
<keyword evidence="2" id="KW-0472">Membrane</keyword>
<organism evidence="3 4">
    <name type="scientific">Trichoderma longibrachiatum ATCC 18648</name>
    <dbReference type="NCBI Taxonomy" id="983965"/>
    <lineage>
        <taxon>Eukaryota</taxon>
        <taxon>Fungi</taxon>
        <taxon>Dikarya</taxon>
        <taxon>Ascomycota</taxon>
        <taxon>Pezizomycotina</taxon>
        <taxon>Sordariomycetes</taxon>
        <taxon>Hypocreomycetidae</taxon>
        <taxon>Hypocreales</taxon>
        <taxon>Hypocreaceae</taxon>
        <taxon>Trichoderma</taxon>
    </lineage>
</organism>
<dbReference type="OrthoDB" id="5227693at2759"/>
<gene>
    <name evidence="3" type="ORF">M440DRAFT_1385012</name>
</gene>
<feature type="transmembrane region" description="Helical" evidence="2">
    <location>
        <begin position="9"/>
        <end position="31"/>
    </location>
</feature>
<evidence type="ECO:0000313" key="3">
    <source>
        <dbReference type="EMBL" id="PTB72356.1"/>
    </source>
</evidence>
<keyword evidence="4" id="KW-1185">Reference proteome</keyword>
<evidence type="ECO:0000256" key="2">
    <source>
        <dbReference type="SAM" id="Phobius"/>
    </source>
</evidence>
<evidence type="ECO:0000256" key="1">
    <source>
        <dbReference type="SAM" id="MobiDB-lite"/>
    </source>
</evidence>
<reference evidence="3 4" key="1">
    <citation type="submission" date="2016-07" db="EMBL/GenBank/DDBJ databases">
        <title>Multiple horizontal gene transfer events from other fungi enriched the ability of initially mycotrophic Trichoderma (Ascomycota) to feed on dead plant biomass.</title>
        <authorList>
            <consortium name="DOE Joint Genome Institute"/>
            <person name="Aerts A."/>
            <person name="Atanasova L."/>
            <person name="Chenthamara K."/>
            <person name="Zhang J."/>
            <person name="Grujic M."/>
            <person name="Henrissat B."/>
            <person name="Kuo A."/>
            <person name="Salamov A."/>
            <person name="Lipzen A."/>
            <person name="Labutti K."/>
            <person name="Barry K."/>
            <person name="Miao Y."/>
            <person name="Rahimi M.J."/>
            <person name="Shen Q."/>
            <person name="Grigoriev I.V."/>
            <person name="Kubicek C.P."/>
            <person name="Druzhinina I.S."/>
        </authorList>
    </citation>
    <scope>NUCLEOTIDE SEQUENCE [LARGE SCALE GENOMIC DNA]</scope>
    <source>
        <strain evidence="3 4">ATCC 18648</strain>
    </source>
</reference>
<protein>
    <recommendedName>
        <fullName evidence="5">Modin</fullName>
    </recommendedName>
</protein>